<dbReference type="PANTHER" id="PTHR43246">
    <property type="entry name" value="PEPTIDYL-PROLYL CIS-TRANS ISOMERASE CYP38, CHLOROPLASTIC"/>
    <property type="match status" value="1"/>
</dbReference>
<reference evidence="6" key="1">
    <citation type="submission" date="2020-06" db="EMBL/GenBank/DDBJ databases">
        <authorList>
            <consortium name="Plant Systems Biology data submission"/>
        </authorList>
    </citation>
    <scope>NUCLEOTIDE SEQUENCE</scope>
    <source>
        <strain evidence="6">D6</strain>
    </source>
</reference>
<comment type="caution">
    <text evidence="6">The sequence shown here is derived from an EMBL/GenBank/DDBJ whole genome shotgun (WGS) entry which is preliminary data.</text>
</comment>
<gene>
    <name evidence="6" type="ORF">SEMRO_801_G204500.1</name>
</gene>
<dbReference type="Pfam" id="PF00160">
    <property type="entry name" value="Pro_isomerase"/>
    <property type="match status" value="1"/>
</dbReference>
<dbReference type="Proteomes" id="UP001153069">
    <property type="component" value="Unassembled WGS sequence"/>
</dbReference>
<evidence type="ECO:0000313" key="6">
    <source>
        <dbReference type="EMBL" id="CAB9516707.1"/>
    </source>
</evidence>
<keyword evidence="3" id="KW-0413">Isomerase</keyword>
<protein>
    <recommendedName>
        <fullName evidence="1">peptidylprolyl isomerase</fullName>
        <ecNumber evidence="1">5.2.1.8</ecNumber>
    </recommendedName>
</protein>
<organism evidence="6 7">
    <name type="scientific">Seminavis robusta</name>
    <dbReference type="NCBI Taxonomy" id="568900"/>
    <lineage>
        <taxon>Eukaryota</taxon>
        <taxon>Sar</taxon>
        <taxon>Stramenopiles</taxon>
        <taxon>Ochrophyta</taxon>
        <taxon>Bacillariophyta</taxon>
        <taxon>Bacillariophyceae</taxon>
        <taxon>Bacillariophycidae</taxon>
        <taxon>Naviculales</taxon>
        <taxon>Naviculaceae</taxon>
        <taxon>Seminavis</taxon>
    </lineage>
</organism>
<dbReference type="Gene3D" id="2.40.100.10">
    <property type="entry name" value="Cyclophilin-like"/>
    <property type="match status" value="1"/>
</dbReference>
<dbReference type="InterPro" id="IPR002130">
    <property type="entry name" value="Cyclophilin-type_PPIase_dom"/>
</dbReference>
<dbReference type="GO" id="GO:0003755">
    <property type="term" value="F:peptidyl-prolyl cis-trans isomerase activity"/>
    <property type="evidence" value="ECO:0007669"/>
    <property type="project" value="UniProtKB-KW"/>
</dbReference>
<name>A0A9N8E8W7_9STRA</name>
<dbReference type="OrthoDB" id="423037at2759"/>
<keyword evidence="2" id="KW-0697">Rotamase</keyword>
<dbReference type="EC" id="5.2.1.8" evidence="1"/>
<feature type="chain" id="PRO_5040437818" description="peptidylprolyl isomerase" evidence="4">
    <location>
        <begin position="31"/>
        <end position="226"/>
    </location>
</feature>
<dbReference type="InterPro" id="IPR044665">
    <property type="entry name" value="E_coli_cyclophilin_A-like"/>
</dbReference>
<dbReference type="PROSITE" id="PS50072">
    <property type="entry name" value="CSA_PPIASE_2"/>
    <property type="match status" value="1"/>
</dbReference>
<dbReference type="SUPFAM" id="SSF50891">
    <property type="entry name" value="Cyclophilin-like"/>
    <property type="match status" value="1"/>
</dbReference>
<dbReference type="InterPro" id="IPR029000">
    <property type="entry name" value="Cyclophilin-like_dom_sf"/>
</dbReference>
<evidence type="ECO:0000256" key="3">
    <source>
        <dbReference type="ARBA" id="ARBA00023235"/>
    </source>
</evidence>
<proteinExistence type="predicted"/>
<keyword evidence="7" id="KW-1185">Reference proteome</keyword>
<dbReference type="AlphaFoldDB" id="A0A9N8E8W7"/>
<sequence>MMMMMRCCCWHYFALFTTLLLLGTTTTSRADEAAPKVTRVEFEVNLAPGKEDTFVVEVHPEWAPLGAARFLELVDEGDKFWKGIRFFRVIEGFMAQFGIPGKPAVADHWRDKTIKDDEVIQSNKRGYMSFATSGQDSRTTQMFINLVDNTNLDDMGFSPFAIVVGDDMSIVDQIYSGYGEGAPGGDGPAQGRVQADGNKYLKKEFPNLSYVKSVRRVEDITSEGEL</sequence>
<dbReference type="EMBL" id="CAICTM010000800">
    <property type="protein sequence ID" value="CAB9516707.1"/>
    <property type="molecule type" value="Genomic_DNA"/>
</dbReference>
<evidence type="ECO:0000313" key="7">
    <source>
        <dbReference type="Proteomes" id="UP001153069"/>
    </source>
</evidence>
<feature type="domain" description="PPIase cyclophilin-type" evidence="5">
    <location>
        <begin position="41"/>
        <end position="199"/>
    </location>
</feature>
<evidence type="ECO:0000256" key="1">
    <source>
        <dbReference type="ARBA" id="ARBA00013194"/>
    </source>
</evidence>
<evidence type="ECO:0000256" key="2">
    <source>
        <dbReference type="ARBA" id="ARBA00023110"/>
    </source>
</evidence>
<evidence type="ECO:0000256" key="4">
    <source>
        <dbReference type="SAM" id="SignalP"/>
    </source>
</evidence>
<keyword evidence="4" id="KW-0732">Signal</keyword>
<feature type="signal peptide" evidence="4">
    <location>
        <begin position="1"/>
        <end position="30"/>
    </location>
</feature>
<accession>A0A9N8E8W7</accession>
<evidence type="ECO:0000259" key="5">
    <source>
        <dbReference type="PROSITE" id="PS50072"/>
    </source>
</evidence>